<dbReference type="Proteomes" id="UP000075515">
    <property type="component" value="Unassembled WGS sequence"/>
</dbReference>
<dbReference type="Gene3D" id="2.60.120.260">
    <property type="entry name" value="Galactose-binding domain-like"/>
    <property type="match status" value="1"/>
</dbReference>
<feature type="region of interest" description="Disordered" evidence="1">
    <location>
        <begin position="13"/>
        <end position="64"/>
    </location>
</feature>
<feature type="compositionally biased region" description="Gly residues" evidence="1">
    <location>
        <begin position="36"/>
        <end position="58"/>
    </location>
</feature>
<proteinExistence type="predicted"/>
<feature type="region of interest" description="Disordered" evidence="1">
    <location>
        <begin position="196"/>
        <end position="218"/>
    </location>
</feature>
<dbReference type="EMBL" id="JEMC01002471">
    <property type="protein sequence ID" value="KYF87281.1"/>
    <property type="molecule type" value="Genomic_DNA"/>
</dbReference>
<feature type="non-terminal residue" evidence="2">
    <location>
        <position position="218"/>
    </location>
</feature>
<comment type="caution">
    <text evidence="2">The sequence shown here is derived from an EMBL/GenBank/DDBJ whole genome shotgun (WGS) entry which is preliminary data.</text>
</comment>
<dbReference type="InterPro" id="IPR008979">
    <property type="entry name" value="Galactose-bd-like_sf"/>
</dbReference>
<evidence type="ECO:0000313" key="3">
    <source>
        <dbReference type="Proteomes" id="UP000075515"/>
    </source>
</evidence>
<name>A0A150S4F7_SORCE</name>
<reference evidence="2 3" key="1">
    <citation type="submission" date="2014-02" db="EMBL/GenBank/DDBJ databases">
        <title>The small core and large imbalanced accessory genome model reveals a collaborative survival strategy of Sorangium cellulosum strains in nature.</title>
        <authorList>
            <person name="Han K."/>
            <person name="Peng R."/>
            <person name="Blom J."/>
            <person name="Li Y.-Z."/>
        </authorList>
    </citation>
    <scope>NUCLEOTIDE SEQUENCE [LARGE SCALE GENOMIC DNA]</scope>
    <source>
        <strain evidence="2 3">So0149</strain>
    </source>
</reference>
<feature type="compositionally biased region" description="Gly residues" evidence="1">
    <location>
        <begin position="13"/>
        <end position="25"/>
    </location>
</feature>
<accession>A0A150S4F7</accession>
<sequence>MLVGAFATTGCGDDGSGGGGAGGSPSGSSTSSTLTGGNGSPTGTGASGGAGGEGGGGTTDPSESCPGCARLSVPLTSAGTATQFFIGFDEAIDLTGAVVTFRVKAHTGTHGGLQPFVQNGGELFWANVGYTWNPVADLGEWTDLTIDVDALAPASPFFNPTQVKLLGLQITAGNTGPWANPTVIYVDSITVTKGGSTSAARGAWGTRDEFGEGGASGE</sequence>
<protein>
    <submittedName>
        <fullName evidence="2">Uncharacterized protein</fullName>
    </submittedName>
</protein>
<gene>
    <name evidence="2" type="ORF">BE18_06905</name>
</gene>
<dbReference type="SUPFAM" id="SSF49785">
    <property type="entry name" value="Galactose-binding domain-like"/>
    <property type="match status" value="1"/>
</dbReference>
<organism evidence="2 3">
    <name type="scientific">Sorangium cellulosum</name>
    <name type="common">Polyangium cellulosum</name>
    <dbReference type="NCBI Taxonomy" id="56"/>
    <lineage>
        <taxon>Bacteria</taxon>
        <taxon>Pseudomonadati</taxon>
        <taxon>Myxococcota</taxon>
        <taxon>Polyangia</taxon>
        <taxon>Polyangiales</taxon>
        <taxon>Polyangiaceae</taxon>
        <taxon>Sorangium</taxon>
    </lineage>
</organism>
<feature type="compositionally biased region" description="Low complexity" evidence="1">
    <location>
        <begin position="26"/>
        <end position="35"/>
    </location>
</feature>
<evidence type="ECO:0000256" key="1">
    <source>
        <dbReference type="SAM" id="MobiDB-lite"/>
    </source>
</evidence>
<dbReference type="AlphaFoldDB" id="A0A150S4F7"/>
<evidence type="ECO:0000313" key="2">
    <source>
        <dbReference type="EMBL" id="KYF87281.1"/>
    </source>
</evidence>